<dbReference type="GO" id="GO:0035861">
    <property type="term" value="C:site of double-strand break"/>
    <property type="evidence" value="ECO:0007669"/>
    <property type="project" value="TreeGrafter"/>
</dbReference>
<dbReference type="CDD" id="cd04478">
    <property type="entry name" value="RPA2_DBD_D"/>
    <property type="match status" value="1"/>
</dbReference>
<sequence length="310" mass="33233">MYGGGGHYDGGGGAANANSLFGGGGFMPSQSTAVPESSGGGGGGLSKGRNAQTLLPLTVKQIMDAAQASDDKSNFAINGVEVSTVRLVGRMLGKIERVTDVAFTLDDGTGKIDVNRWENESSDTKEMADVNDGNYVIVNGGLKGFQGKRHVVAYSVRSALYTSLPCTVMTSDAYFLCLLRVTNFNDITHHFLHCIHVHLELTRSKPRLPPQINSSTATPVHANQVQLPNNQATAFPASGNTAENDVSSLIMNVFHDPAIIDREDGITEAYVIDRLKLPVDLVRKVFQEHIDAGNIYNTIDDLHFKSALNG</sequence>
<dbReference type="SUPFAM" id="SSF46785">
    <property type="entry name" value="Winged helix' DNA-binding domain"/>
    <property type="match status" value="1"/>
</dbReference>
<evidence type="ECO:0000256" key="5">
    <source>
        <dbReference type="ARBA" id="ARBA00023125"/>
    </source>
</evidence>
<reference evidence="11" key="1">
    <citation type="submission" date="2018-04" db="EMBL/GenBank/DDBJ databases">
        <title>WGS assembly of Panicum hallii.</title>
        <authorList>
            <person name="Lovell J."/>
            <person name="Jenkins J."/>
            <person name="Lowry D."/>
            <person name="Mamidi S."/>
            <person name="Sreedasyam A."/>
            <person name="Weng X."/>
            <person name="Barry K."/>
            <person name="Bonette J."/>
            <person name="Campitelli B."/>
            <person name="Daum C."/>
            <person name="Gordon S."/>
            <person name="Gould B."/>
            <person name="Lipzen A."/>
            <person name="Macqueen A."/>
            <person name="Palacio-Mejia J."/>
            <person name="Plott C."/>
            <person name="Shakirov E."/>
            <person name="Shu S."/>
            <person name="Yoshinaga Y."/>
            <person name="Zane M."/>
            <person name="Rokhsar D."/>
            <person name="Grimwood J."/>
            <person name="Schmutz J."/>
            <person name="Juenger T."/>
        </authorList>
    </citation>
    <scope>NUCLEOTIDE SEQUENCE [LARGE SCALE GENOMIC DNA]</scope>
    <source>
        <strain evidence="11">FIL2</strain>
    </source>
</reference>
<dbReference type="Pfam" id="PF08784">
    <property type="entry name" value="RPA_C"/>
    <property type="match status" value="1"/>
</dbReference>
<dbReference type="InterPro" id="IPR014646">
    <property type="entry name" value="Rfa2/RPA32"/>
</dbReference>
<feature type="domain" description="Replication protein A C-terminal" evidence="10">
    <location>
        <begin position="198"/>
        <end position="301"/>
    </location>
</feature>
<dbReference type="FunFam" id="2.40.50.140:FF:000184">
    <property type="entry name" value="replication protein A 32 kDa subunit A-like"/>
    <property type="match status" value="1"/>
</dbReference>
<dbReference type="GO" id="GO:0003697">
    <property type="term" value="F:single-stranded DNA binding"/>
    <property type="evidence" value="ECO:0007669"/>
    <property type="project" value="TreeGrafter"/>
</dbReference>
<dbReference type="PANTHER" id="PTHR13989:SF49">
    <property type="entry name" value="REPLICATION PROTEIN A 32 KDA SUBUNIT B"/>
    <property type="match status" value="1"/>
</dbReference>
<dbReference type="Proteomes" id="UP000243499">
    <property type="component" value="Chromosome 1"/>
</dbReference>
<keyword evidence="6" id="KW-0233">DNA recombination</keyword>
<dbReference type="PIRSF" id="PIRSF036949">
    <property type="entry name" value="RPA32"/>
    <property type="match status" value="1"/>
</dbReference>
<keyword evidence="3" id="KW-0235">DNA replication</keyword>
<dbReference type="Gramene" id="PAN07200">
    <property type="protein sequence ID" value="PAN07200"/>
    <property type="gene ID" value="PAHAL_1G318400"/>
</dbReference>
<comment type="subcellular location">
    <subcellularLocation>
        <location evidence="1">Nucleus</location>
    </subcellularLocation>
</comment>
<keyword evidence="7" id="KW-0234">DNA repair</keyword>
<keyword evidence="5" id="KW-0238">DNA-binding</keyword>
<proteinExistence type="inferred from homology"/>
<gene>
    <name evidence="11" type="ORF">PAHAL_1G318400</name>
</gene>
<evidence type="ECO:0000313" key="11">
    <source>
        <dbReference type="EMBL" id="PAN07200.1"/>
    </source>
</evidence>
<evidence type="ECO:0000256" key="9">
    <source>
        <dbReference type="SAM" id="MobiDB-lite"/>
    </source>
</evidence>
<dbReference type="EMBL" id="CM008046">
    <property type="protein sequence ID" value="PAN07200.1"/>
    <property type="molecule type" value="Genomic_DNA"/>
</dbReference>
<dbReference type="InterPro" id="IPR014892">
    <property type="entry name" value="RPA_C"/>
</dbReference>
<evidence type="ECO:0000256" key="2">
    <source>
        <dbReference type="ARBA" id="ARBA00007815"/>
    </source>
</evidence>
<dbReference type="Gene3D" id="1.10.10.10">
    <property type="entry name" value="Winged helix-like DNA-binding domain superfamily/Winged helix DNA-binding domain"/>
    <property type="match status" value="1"/>
</dbReference>
<evidence type="ECO:0000256" key="4">
    <source>
        <dbReference type="ARBA" id="ARBA00022763"/>
    </source>
</evidence>
<evidence type="ECO:0000256" key="6">
    <source>
        <dbReference type="ARBA" id="ARBA00023172"/>
    </source>
</evidence>
<dbReference type="GO" id="GO:0006289">
    <property type="term" value="P:nucleotide-excision repair"/>
    <property type="evidence" value="ECO:0007669"/>
    <property type="project" value="TreeGrafter"/>
</dbReference>
<evidence type="ECO:0000256" key="3">
    <source>
        <dbReference type="ARBA" id="ARBA00022705"/>
    </source>
</evidence>
<comment type="similarity">
    <text evidence="2">Belongs to the replication factor A protein 2 family.</text>
</comment>
<feature type="region of interest" description="Disordered" evidence="9">
    <location>
        <begin position="27"/>
        <end position="47"/>
    </location>
</feature>
<dbReference type="InterPro" id="IPR036388">
    <property type="entry name" value="WH-like_DNA-bd_sf"/>
</dbReference>
<dbReference type="AlphaFoldDB" id="A0A2S3GRN7"/>
<dbReference type="Gene3D" id="2.40.50.140">
    <property type="entry name" value="Nucleic acid-binding proteins"/>
    <property type="match status" value="1"/>
</dbReference>
<dbReference type="GO" id="GO:0000724">
    <property type="term" value="P:double-strand break repair via homologous recombination"/>
    <property type="evidence" value="ECO:0007669"/>
    <property type="project" value="TreeGrafter"/>
</dbReference>
<name>A0A2S3GRN7_9POAL</name>
<evidence type="ECO:0000256" key="8">
    <source>
        <dbReference type="ARBA" id="ARBA00023242"/>
    </source>
</evidence>
<dbReference type="GO" id="GO:0006260">
    <property type="term" value="P:DNA replication"/>
    <property type="evidence" value="ECO:0007669"/>
    <property type="project" value="UniProtKB-KW"/>
</dbReference>
<dbReference type="GO" id="GO:0005662">
    <property type="term" value="C:DNA replication factor A complex"/>
    <property type="evidence" value="ECO:0007669"/>
    <property type="project" value="TreeGrafter"/>
</dbReference>
<dbReference type="GO" id="GO:0000781">
    <property type="term" value="C:chromosome, telomeric region"/>
    <property type="evidence" value="ECO:0007669"/>
    <property type="project" value="TreeGrafter"/>
</dbReference>
<dbReference type="InterPro" id="IPR036390">
    <property type="entry name" value="WH_DNA-bd_sf"/>
</dbReference>
<evidence type="ECO:0000259" key="10">
    <source>
        <dbReference type="Pfam" id="PF08784"/>
    </source>
</evidence>
<accession>A0A2S3GRN7</accession>
<organism evidence="11">
    <name type="scientific">Panicum hallii</name>
    <dbReference type="NCBI Taxonomy" id="206008"/>
    <lineage>
        <taxon>Eukaryota</taxon>
        <taxon>Viridiplantae</taxon>
        <taxon>Streptophyta</taxon>
        <taxon>Embryophyta</taxon>
        <taxon>Tracheophyta</taxon>
        <taxon>Spermatophyta</taxon>
        <taxon>Magnoliopsida</taxon>
        <taxon>Liliopsida</taxon>
        <taxon>Poales</taxon>
        <taxon>Poaceae</taxon>
        <taxon>PACMAD clade</taxon>
        <taxon>Panicoideae</taxon>
        <taxon>Panicodae</taxon>
        <taxon>Paniceae</taxon>
        <taxon>Panicinae</taxon>
        <taxon>Panicum</taxon>
        <taxon>Panicum sect. Panicum</taxon>
    </lineage>
</organism>
<evidence type="ECO:0000256" key="7">
    <source>
        <dbReference type="ARBA" id="ARBA00023204"/>
    </source>
</evidence>
<dbReference type="PANTHER" id="PTHR13989">
    <property type="entry name" value="REPLICATION PROTEIN A-RELATED"/>
    <property type="match status" value="1"/>
</dbReference>
<keyword evidence="4" id="KW-0227">DNA damage</keyword>
<protein>
    <recommendedName>
        <fullName evidence="10">Replication protein A C-terminal domain-containing protein</fullName>
    </recommendedName>
</protein>
<dbReference type="InterPro" id="IPR040260">
    <property type="entry name" value="RFA2-like"/>
</dbReference>
<evidence type="ECO:0000256" key="1">
    <source>
        <dbReference type="ARBA" id="ARBA00004123"/>
    </source>
</evidence>
<dbReference type="SUPFAM" id="SSF50249">
    <property type="entry name" value="Nucleic acid-binding proteins"/>
    <property type="match status" value="1"/>
</dbReference>
<dbReference type="InterPro" id="IPR012340">
    <property type="entry name" value="NA-bd_OB-fold"/>
</dbReference>
<keyword evidence="8" id="KW-0539">Nucleus</keyword>